<dbReference type="Pfam" id="PF04956">
    <property type="entry name" value="TrbC"/>
    <property type="match status" value="1"/>
</dbReference>
<evidence type="ECO:0000313" key="3">
    <source>
        <dbReference type="Proteomes" id="UP001172778"/>
    </source>
</evidence>
<dbReference type="InterPro" id="IPR007039">
    <property type="entry name" value="TrbC/VirB2"/>
</dbReference>
<feature type="transmembrane region" description="Helical" evidence="1">
    <location>
        <begin position="59"/>
        <end position="76"/>
    </location>
</feature>
<comment type="caution">
    <text evidence="2">The sequence shown here is derived from an EMBL/GenBank/DDBJ whole genome shotgun (WGS) entry which is preliminary data.</text>
</comment>
<sequence length="118" mass="12492">MSLVIPPLTASRLAFRRRFLAYSSLILLLTPYAHAAQGGFSLGIAKPLCNMISSVSQEAAIIMALLGIGIAAWLMWGGEKGSKVMEGIIRTVAAVTIVLSLTTIVTVIFPAAQMQLCS</sequence>
<accession>A0ABT7E1R6</accession>
<keyword evidence="1" id="KW-1133">Transmembrane helix</keyword>
<evidence type="ECO:0000256" key="1">
    <source>
        <dbReference type="SAM" id="Phobius"/>
    </source>
</evidence>
<proteinExistence type="predicted"/>
<name>A0ABT7E1R6_9NEIS</name>
<reference evidence="2" key="1">
    <citation type="submission" date="2023-03" db="EMBL/GenBank/DDBJ databases">
        <title>Chitinimonas shenzhenensis gen. nov., sp. nov., a novel member of family Burkholderiaceae isolated from activated sludge collected in Shen Zhen, China.</title>
        <authorList>
            <person name="Wang X."/>
        </authorList>
    </citation>
    <scope>NUCLEOTIDE SEQUENCE</scope>
    <source>
        <strain evidence="2">DQS-5</strain>
    </source>
</reference>
<keyword evidence="1" id="KW-0472">Membrane</keyword>
<organism evidence="2 3">
    <name type="scientific">Parachitinimonas caeni</name>
    <dbReference type="NCBI Taxonomy" id="3031301"/>
    <lineage>
        <taxon>Bacteria</taxon>
        <taxon>Pseudomonadati</taxon>
        <taxon>Pseudomonadota</taxon>
        <taxon>Betaproteobacteria</taxon>
        <taxon>Neisseriales</taxon>
        <taxon>Chitinibacteraceae</taxon>
        <taxon>Parachitinimonas</taxon>
    </lineage>
</organism>
<keyword evidence="1" id="KW-0812">Transmembrane</keyword>
<dbReference type="EMBL" id="JARRAF010000034">
    <property type="protein sequence ID" value="MDK2126261.1"/>
    <property type="molecule type" value="Genomic_DNA"/>
</dbReference>
<protein>
    <submittedName>
        <fullName evidence="2">TrbC/VirB2 family protein</fullName>
    </submittedName>
</protein>
<feature type="transmembrane region" description="Helical" evidence="1">
    <location>
        <begin position="88"/>
        <end position="112"/>
    </location>
</feature>
<evidence type="ECO:0000313" key="2">
    <source>
        <dbReference type="EMBL" id="MDK2126261.1"/>
    </source>
</evidence>
<dbReference type="Proteomes" id="UP001172778">
    <property type="component" value="Unassembled WGS sequence"/>
</dbReference>
<dbReference type="RefSeq" id="WP_284102582.1">
    <property type="nucleotide sequence ID" value="NZ_JARRAF010000034.1"/>
</dbReference>
<keyword evidence="3" id="KW-1185">Reference proteome</keyword>
<gene>
    <name evidence="2" type="ORF">PZA18_19640</name>
</gene>